<dbReference type="Pfam" id="PF02203">
    <property type="entry name" value="TarH"/>
    <property type="match status" value="1"/>
</dbReference>
<dbReference type="RefSeq" id="WP_042487524.1">
    <property type="nucleotide sequence ID" value="NZ_CAXOJJ010000047.1"/>
</dbReference>
<gene>
    <name evidence="17" type="ORF">DF183_14180</name>
    <name evidence="18" type="ORF">M2J83_06870</name>
</gene>
<evidence type="ECO:0000256" key="10">
    <source>
        <dbReference type="ARBA" id="ARBA00029447"/>
    </source>
</evidence>
<evidence type="ECO:0000256" key="3">
    <source>
        <dbReference type="ARBA" id="ARBA00022481"/>
    </source>
</evidence>
<evidence type="ECO:0000313" key="17">
    <source>
        <dbReference type="EMBL" id="PWE12984.1"/>
    </source>
</evidence>
<dbReference type="EMBL" id="CP096916">
    <property type="protein sequence ID" value="WBM39523.1"/>
    <property type="molecule type" value="Genomic_DNA"/>
</dbReference>
<sequence length="568" mass="60763">MLGIESSLPSASRASKRRSSKSFRPSLKAASGLKISTMLMICMGLFMVLIVAVGGLAAYFLQQSGDALRTINRQSDRAVQVLQLSNNMMEARLGLMSAARFYQEAGIDNDANTLQSADNLVIMANQKLDEVRKAFADIRANMPTEPELRRLAMGLVASYQAYLDDGIEPMVQALETRDYSTFYFVSEGFGVLRAATFQFRIEELSKFYSDQTNLLLDQSELQTSVANSAIGLGLLVGLAIIVALRLVLGRTALAPLREAGVHFDHIANGDLTKKITYRSANEVGVLYDAMRRMQQSLQGIVLTVRQGVDEIASGSSQIFAGNTDLSSRTEQQAAALQETAASLEELASTVRQNADNAHQADQLAHNAAKVARQGGESVGAVVNTMNQISARSGQVADIVNVIDGIAFQTNILALNAAVEAARAGEQGKGFAVVAGEVRSLAQRSAQAAKEIKGLIEASQNEVQTGTQQVASAGDIIQEVVRAVNSVTTLMSEISSASQEQTAGIEQINTAVAQMDAVVQQNASLVEEAAAAAGSLQSQSETLAEAVSQFKVQEGDVIDMAERDYERLR</sequence>
<dbReference type="CDD" id="cd06225">
    <property type="entry name" value="HAMP"/>
    <property type="match status" value="1"/>
</dbReference>
<feature type="domain" description="HAMP" evidence="16">
    <location>
        <begin position="250"/>
        <end position="302"/>
    </location>
</feature>
<evidence type="ECO:0000256" key="7">
    <source>
        <dbReference type="ARBA" id="ARBA00022989"/>
    </source>
</evidence>
<dbReference type="GO" id="GO:0006935">
    <property type="term" value="P:chemotaxis"/>
    <property type="evidence" value="ECO:0007669"/>
    <property type="project" value="UniProtKB-KW"/>
</dbReference>
<dbReference type="GO" id="GO:0007165">
    <property type="term" value="P:signal transduction"/>
    <property type="evidence" value="ECO:0007669"/>
    <property type="project" value="UniProtKB-KW"/>
</dbReference>
<keyword evidence="4" id="KW-0145">Chemotaxis</keyword>
<feature type="domain" description="Methyl-accepting transducer" evidence="15">
    <location>
        <begin position="307"/>
        <end position="536"/>
    </location>
</feature>
<dbReference type="InterPro" id="IPR004089">
    <property type="entry name" value="MCPsignal_dom"/>
</dbReference>
<evidence type="ECO:0000313" key="20">
    <source>
        <dbReference type="Proteomes" id="UP001211866"/>
    </source>
</evidence>
<dbReference type="InterPro" id="IPR004090">
    <property type="entry name" value="Chemotax_Me-accpt_rcpt"/>
</dbReference>
<dbReference type="GeneID" id="29371368"/>
<keyword evidence="7 14" id="KW-1133">Transmembrane helix</keyword>
<keyword evidence="8 14" id="KW-0472">Membrane</keyword>
<feature type="coiled-coil region" evidence="12">
    <location>
        <begin position="326"/>
        <end position="353"/>
    </location>
</feature>
<comment type="similarity">
    <text evidence="10">Belongs to the methyl-accepting chemotaxis (MCP) protein family.</text>
</comment>
<dbReference type="KEGG" id="afa:UZ73_15545"/>
<keyword evidence="3" id="KW-0488">Methylation</keyword>
<dbReference type="FunFam" id="1.10.287.950:FF:000001">
    <property type="entry name" value="Methyl-accepting chemotaxis sensory transducer"/>
    <property type="match status" value="1"/>
</dbReference>
<keyword evidence="5" id="KW-0997">Cell inner membrane</keyword>
<dbReference type="GO" id="GO:0005886">
    <property type="term" value="C:plasma membrane"/>
    <property type="evidence" value="ECO:0007669"/>
    <property type="project" value="UniProtKB-SubCell"/>
</dbReference>
<dbReference type="PROSITE" id="PS50111">
    <property type="entry name" value="CHEMOTAXIS_TRANSDUC_2"/>
    <property type="match status" value="1"/>
</dbReference>
<evidence type="ECO:0000259" key="16">
    <source>
        <dbReference type="PROSITE" id="PS50885"/>
    </source>
</evidence>
<dbReference type="CDD" id="cd11386">
    <property type="entry name" value="MCP_signal"/>
    <property type="match status" value="1"/>
</dbReference>
<accession>A0A0M7G023</accession>
<evidence type="ECO:0000256" key="6">
    <source>
        <dbReference type="ARBA" id="ARBA00022692"/>
    </source>
</evidence>
<feature type="compositionally biased region" description="Low complexity" evidence="13">
    <location>
        <begin position="1"/>
        <end position="13"/>
    </location>
</feature>
<reference evidence="18 20" key="3">
    <citation type="submission" date="2022-05" db="EMBL/GenBank/DDBJ databases">
        <title>Complete sequence of strain NY11312.</title>
        <authorList>
            <person name="Zhou D."/>
        </authorList>
    </citation>
    <scope>NUCLEOTIDE SEQUENCE [LARGE SCALE GENOMIC DNA]</scope>
    <source>
        <strain evidence="18 20">NY11312</strain>
    </source>
</reference>
<keyword evidence="9 11" id="KW-0807">Transducer</keyword>
<dbReference type="PROSITE" id="PS50885">
    <property type="entry name" value="HAMP"/>
    <property type="match status" value="1"/>
</dbReference>
<dbReference type="InterPro" id="IPR003660">
    <property type="entry name" value="HAMP_dom"/>
</dbReference>
<dbReference type="PANTHER" id="PTHR43531">
    <property type="entry name" value="PROTEIN ICFG"/>
    <property type="match status" value="1"/>
</dbReference>
<keyword evidence="2" id="KW-1003">Cell membrane</keyword>
<organism evidence="17 19">
    <name type="scientific">Alcaligenes faecalis</name>
    <dbReference type="NCBI Taxonomy" id="511"/>
    <lineage>
        <taxon>Bacteria</taxon>
        <taxon>Pseudomonadati</taxon>
        <taxon>Pseudomonadota</taxon>
        <taxon>Betaproteobacteria</taxon>
        <taxon>Burkholderiales</taxon>
        <taxon>Alcaligenaceae</taxon>
        <taxon>Alcaligenes</taxon>
    </lineage>
</organism>
<dbReference type="Gene3D" id="1.10.287.950">
    <property type="entry name" value="Methyl-accepting chemotaxis protein"/>
    <property type="match status" value="1"/>
</dbReference>
<reference evidence="17 19" key="2">
    <citation type="submission" date="2018-05" db="EMBL/GenBank/DDBJ databases">
        <authorList>
            <person name="Lanie J.A."/>
            <person name="Ng W.-L."/>
            <person name="Kazmierczak K.M."/>
            <person name="Andrzejewski T.M."/>
            <person name="Davidsen T.M."/>
            <person name="Wayne K.J."/>
            <person name="Tettelin H."/>
            <person name="Glass J.I."/>
            <person name="Rusch D."/>
            <person name="Podicherti R."/>
            <person name="Tsui H.-C.T."/>
            <person name="Winkler M.E."/>
        </authorList>
    </citation>
    <scope>NUCLEOTIDE SEQUENCE [LARGE SCALE GENOMIC DNA]</scope>
    <source>
        <strain evidence="17 19">YBY</strain>
    </source>
</reference>
<evidence type="ECO:0000313" key="19">
    <source>
        <dbReference type="Proteomes" id="UP000245216"/>
    </source>
</evidence>
<dbReference type="OrthoDB" id="9806477at2"/>
<keyword evidence="20" id="KW-1185">Reference proteome</keyword>
<dbReference type="InterPro" id="IPR051310">
    <property type="entry name" value="MCP_chemotaxis"/>
</dbReference>
<protein>
    <submittedName>
        <fullName evidence="17">Methyl-accepting chemotaxis protein</fullName>
    </submittedName>
</protein>
<evidence type="ECO:0000313" key="18">
    <source>
        <dbReference type="EMBL" id="WBM39523.1"/>
    </source>
</evidence>
<dbReference type="InterPro" id="IPR035440">
    <property type="entry name" value="4HB_MCP_dom_sf"/>
</dbReference>
<name>A0A0M7G023_ALCFA</name>
<keyword evidence="12" id="KW-0175">Coiled coil</keyword>
<evidence type="ECO:0000256" key="13">
    <source>
        <dbReference type="SAM" id="MobiDB-lite"/>
    </source>
</evidence>
<keyword evidence="6 14" id="KW-0812">Transmembrane</keyword>
<dbReference type="GO" id="GO:0004888">
    <property type="term" value="F:transmembrane signaling receptor activity"/>
    <property type="evidence" value="ECO:0007669"/>
    <property type="project" value="InterPro"/>
</dbReference>
<dbReference type="SMART" id="SM00304">
    <property type="entry name" value="HAMP"/>
    <property type="match status" value="1"/>
</dbReference>
<dbReference type="SUPFAM" id="SSF47170">
    <property type="entry name" value="Aspartate receptor, ligand-binding domain"/>
    <property type="match status" value="1"/>
</dbReference>
<dbReference type="SMART" id="SM00283">
    <property type="entry name" value="MA"/>
    <property type="match status" value="1"/>
</dbReference>
<dbReference type="SUPFAM" id="SSF58104">
    <property type="entry name" value="Methyl-accepting chemotaxis protein (MCP) signaling domain"/>
    <property type="match status" value="1"/>
</dbReference>
<accession>A0A0S2JUG1</accession>
<evidence type="ECO:0000256" key="12">
    <source>
        <dbReference type="SAM" id="Coils"/>
    </source>
</evidence>
<dbReference type="EMBL" id="QEXO01000004">
    <property type="protein sequence ID" value="PWE12984.1"/>
    <property type="molecule type" value="Genomic_DNA"/>
</dbReference>
<dbReference type="Pfam" id="PF00672">
    <property type="entry name" value="HAMP"/>
    <property type="match status" value="1"/>
</dbReference>
<evidence type="ECO:0000256" key="11">
    <source>
        <dbReference type="PROSITE-ProRule" id="PRU00284"/>
    </source>
</evidence>
<evidence type="ECO:0000256" key="9">
    <source>
        <dbReference type="ARBA" id="ARBA00023224"/>
    </source>
</evidence>
<reference evidence="17 19" key="1">
    <citation type="submission" date="2018-05" db="EMBL/GenBank/DDBJ databases">
        <title>Genome Sequence of an Efficient Indole-Degrading Bacterium, Alcaligenes sp.YBY.</title>
        <authorList>
            <person name="Yang B."/>
        </authorList>
    </citation>
    <scope>NUCLEOTIDE SEQUENCE [LARGE SCALE GENOMIC DNA]</scope>
    <source>
        <strain evidence="17 19">YBY</strain>
    </source>
</reference>
<dbReference type="Pfam" id="PF00015">
    <property type="entry name" value="MCPsignal"/>
    <property type="match status" value="1"/>
</dbReference>
<feature type="transmembrane region" description="Helical" evidence="14">
    <location>
        <begin position="229"/>
        <end position="248"/>
    </location>
</feature>
<proteinExistence type="inferred from homology"/>
<dbReference type="InterPro" id="IPR003122">
    <property type="entry name" value="Tar_rcpt_lig-bd"/>
</dbReference>
<evidence type="ECO:0000256" key="14">
    <source>
        <dbReference type="SAM" id="Phobius"/>
    </source>
</evidence>
<feature type="transmembrane region" description="Helical" evidence="14">
    <location>
        <begin position="38"/>
        <end position="61"/>
    </location>
</feature>
<evidence type="ECO:0000256" key="1">
    <source>
        <dbReference type="ARBA" id="ARBA00004429"/>
    </source>
</evidence>
<feature type="region of interest" description="Disordered" evidence="13">
    <location>
        <begin position="1"/>
        <end position="20"/>
    </location>
</feature>
<dbReference type="PANTHER" id="PTHR43531:SF14">
    <property type="entry name" value="METHYL-ACCEPTING CHEMOTAXIS PROTEIN I-RELATED"/>
    <property type="match status" value="1"/>
</dbReference>
<evidence type="ECO:0000256" key="2">
    <source>
        <dbReference type="ARBA" id="ARBA00022475"/>
    </source>
</evidence>
<dbReference type="STRING" id="511.UZ73_15545"/>
<evidence type="ECO:0000259" key="15">
    <source>
        <dbReference type="PROSITE" id="PS50111"/>
    </source>
</evidence>
<evidence type="ECO:0000256" key="8">
    <source>
        <dbReference type="ARBA" id="ARBA00023136"/>
    </source>
</evidence>
<dbReference type="Proteomes" id="UP000245216">
    <property type="component" value="Unassembled WGS sequence"/>
</dbReference>
<dbReference type="PRINTS" id="PR00260">
    <property type="entry name" value="CHEMTRNSDUCR"/>
</dbReference>
<evidence type="ECO:0000256" key="5">
    <source>
        <dbReference type="ARBA" id="ARBA00022519"/>
    </source>
</evidence>
<evidence type="ECO:0000256" key="4">
    <source>
        <dbReference type="ARBA" id="ARBA00022500"/>
    </source>
</evidence>
<dbReference type="Proteomes" id="UP001211866">
    <property type="component" value="Chromosome"/>
</dbReference>
<dbReference type="AlphaFoldDB" id="A0A0M7G023"/>
<comment type="subcellular location">
    <subcellularLocation>
        <location evidence="1">Cell inner membrane</location>
        <topology evidence="1">Multi-pass membrane protein</topology>
    </subcellularLocation>
</comment>